<dbReference type="Proteomes" id="UP000041770">
    <property type="component" value="Unassembled WGS sequence"/>
</dbReference>
<name>A0A656ALB1_VIBCL</name>
<dbReference type="EMBL" id="CWQY01000034">
    <property type="protein sequence ID" value="CSD18108.1"/>
    <property type="molecule type" value="Genomic_DNA"/>
</dbReference>
<dbReference type="AlphaFoldDB" id="A0A656ALB1"/>
<evidence type="ECO:0000313" key="1">
    <source>
        <dbReference type="EMBL" id="CSD18108.1"/>
    </source>
</evidence>
<evidence type="ECO:0000313" key="2">
    <source>
        <dbReference type="Proteomes" id="UP000041770"/>
    </source>
</evidence>
<sequence length="93" mass="10014">MRPTQSIAPPVAFHNASSDADRALSHQTLTAPLHLAAPPTARLAVRLASLPLTSVHCAANSLHHKDQSAPLDRNDYPVHHTVADRCVHAQVLH</sequence>
<accession>A0A656ALB1</accession>
<reference evidence="1 2" key="1">
    <citation type="submission" date="2015-07" db="EMBL/GenBank/DDBJ databases">
        <authorList>
            <consortium name="Pathogen Informatics"/>
        </authorList>
    </citation>
    <scope>NUCLEOTIDE SEQUENCE [LARGE SCALE GENOMIC DNA]</scope>
    <source>
        <strain evidence="1 2">A316</strain>
    </source>
</reference>
<organism evidence="1 2">
    <name type="scientific">Vibrio cholerae</name>
    <dbReference type="NCBI Taxonomy" id="666"/>
    <lineage>
        <taxon>Bacteria</taxon>
        <taxon>Pseudomonadati</taxon>
        <taxon>Pseudomonadota</taxon>
        <taxon>Gammaproteobacteria</taxon>
        <taxon>Vibrionales</taxon>
        <taxon>Vibrionaceae</taxon>
        <taxon>Vibrio</taxon>
    </lineage>
</organism>
<protein>
    <submittedName>
        <fullName evidence="1">Uncharacterized protein</fullName>
    </submittedName>
</protein>
<gene>
    <name evidence="1" type="ORF">ERS013200_03444</name>
</gene>
<proteinExistence type="predicted"/>